<sequence length="207" mass="24837">MTHVIHLAEEAQLCGPVRYRWMYQFERMMRTYKRYGRNKTFLEGSIAEQYILEEAMRHCMEYIPHGIDRSHKRGGRTYIENEDECPYPSNANGKIYRLSGLQYEQVRKWVLKQSSENAEWEEKYQTYLREQNSSGKRVKATQLKIKTMNYIPWLRQQLEKEEMTHFKRLANGPDSDALAYKAYAVNGYIFTQRMQNLIQVHRTAEYP</sequence>
<dbReference type="Proteomes" id="UP001152523">
    <property type="component" value="Unassembled WGS sequence"/>
</dbReference>
<keyword evidence="3" id="KW-1185">Reference proteome</keyword>
<evidence type="ECO:0000259" key="1">
    <source>
        <dbReference type="Pfam" id="PF13960"/>
    </source>
</evidence>
<feature type="domain" description="DUF4218" evidence="1">
    <location>
        <begin position="2"/>
        <end position="76"/>
    </location>
</feature>
<evidence type="ECO:0000313" key="2">
    <source>
        <dbReference type="EMBL" id="CAH9059056.1"/>
    </source>
</evidence>
<dbReference type="AlphaFoldDB" id="A0AAV0C149"/>
<dbReference type="PANTHER" id="PTHR48258">
    <property type="entry name" value="DUF4218 DOMAIN-CONTAINING PROTEIN-RELATED"/>
    <property type="match status" value="1"/>
</dbReference>
<dbReference type="Pfam" id="PF13960">
    <property type="entry name" value="DUF4218"/>
    <property type="match status" value="1"/>
</dbReference>
<organism evidence="2 3">
    <name type="scientific">Cuscuta epithymum</name>
    <dbReference type="NCBI Taxonomy" id="186058"/>
    <lineage>
        <taxon>Eukaryota</taxon>
        <taxon>Viridiplantae</taxon>
        <taxon>Streptophyta</taxon>
        <taxon>Embryophyta</taxon>
        <taxon>Tracheophyta</taxon>
        <taxon>Spermatophyta</taxon>
        <taxon>Magnoliopsida</taxon>
        <taxon>eudicotyledons</taxon>
        <taxon>Gunneridae</taxon>
        <taxon>Pentapetalae</taxon>
        <taxon>asterids</taxon>
        <taxon>lamiids</taxon>
        <taxon>Solanales</taxon>
        <taxon>Convolvulaceae</taxon>
        <taxon>Cuscuteae</taxon>
        <taxon>Cuscuta</taxon>
        <taxon>Cuscuta subgen. Cuscuta</taxon>
    </lineage>
</organism>
<protein>
    <recommendedName>
        <fullName evidence="1">DUF4218 domain-containing protein</fullName>
    </recommendedName>
</protein>
<comment type="caution">
    <text evidence="2">The sequence shown here is derived from an EMBL/GenBank/DDBJ whole genome shotgun (WGS) entry which is preliminary data.</text>
</comment>
<dbReference type="PANTHER" id="PTHR48258:SF9">
    <property type="entry name" value="OS01G0348150 PROTEIN"/>
    <property type="match status" value="1"/>
</dbReference>
<dbReference type="InterPro" id="IPR025452">
    <property type="entry name" value="DUF4218"/>
</dbReference>
<proteinExistence type="predicted"/>
<evidence type="ECO:0000313" key="3">
    <source>
        <dbReference type="Proteomes" id="UP001152523"/>
    </source>
</evidence>
<dbReference type="EMBL" id="CAMAPF010000008">
    <property type="protein sequence ID" value="CAH9059056.1"/>
    <property type="molecule type" value="Genomic_DNA"/>
</dbReference>
<gene>
    <name evidence="2" type="ORF">CEPIT_LOCUS1335</name>
</gene>
<name>A0AAV0C149_9ASTE</name>
<accession>A0AAV0C149</accession>
<reference evidence="2" key="1">
    <citation type="submission" date="2022-07" db="EMBL/GenBank/DDBJ databases">
        <authorList>
            <person name="Macas J."/>
            <person name="Novak P."/>
            <person name="Neumann P."/>
        </authorList>
    </citation>
    <scope>NUCLEOTIDE SEQUENCE</scope>
</reference>